<reference evidence="1 2" key="1">
    <citation type="submission" date="2024-02" db="EMBL/GenBank/DDBJ databases">
        <title>Adaptive strategies in a cosmopolitan and abundant soil bacterium.</title>
        <authorList>
            <person name="Carini P."/>
        </authorList>
    </citation>
    <scope>NUCLEOTIDE SEQUENCE [LARGE SCALE GENOMIC DNA]</scope>
    <source>
        <strain evidence="1 2">AZCC 1608</strain>
    </source>
</reference>
<keyword evidence="2" id="KW-1185">Reference proteome</keyword>
<dbReference type="InterPro" id="IPR043504">
    <property type="entry name" value="Peptidase_S1_PA_chymotrypsin"/>
</dbReference>
<dbReference type="Proteomes" id="UP001364224">
    <property type="component" value="Unassembled WGS sequence"/>
</dbReference>
<dbReference type="Gene3D" id="2.40.10.10">
    <property type="entry name" value="Trypsin-like serine proteases"/>
    <property type="match status" value="1"/>
</dbReference>
<name>A0ABU8BCQ2_9BRAD</name>
<evidence type="ECO:0000313" key="2">
    <source>
        <dbReference type="Proteomes" id="UP001364224"/>
    </source>
</evidence>
<evidence type="ECO:0000313" key="1">
    <source>
        <dbReference type="EMBL" id="MEH2555773.1"/>
    </source>
</evidence>
<dbReference type="EMBL" id="JAZHRV010000001">
    <property type="protein sequence ID" value="MEH2555773.1"/>
    <property type="molecule type" value="Genomic_DNA"/>
</dbReference>
<evidence type="ECO:0008006" key="3">
    <source>
        <dbReference type="Google" id="ProtNLM"/>
    </source>
</evidence>
<proteinExistence type="predicted"/>
<protein>
    <recommendedName>
        <fullName evidence="3">Trypsin-like peptidase domain-containing protein</fullName>
    </recommendedName>
</protein>
<accession>A0ABU8BCQ2</accession>
<dbReference type="SUPFAM" id="SSF50494">
    <property type="entry name" value="Trypsin-like serine proteases"/>
    <property type="match status" value="1"/>
</dbReference>
<dbReference type="InterPro" id="IPR009003">
    <property type="entry name" value="Peptidase_S1_PA"/>
</dbReference>
<gene>
    <name evidence="1" type="ORF">V1286_003302</name>
</gene>
<organism evidence="1 2">
    <name type="scientific">Bradyrhizobium algeriense</name>
    <dbReference type="NCBI Taxonomy" id="634784"/>
    <lineage>
        <taxon>Bacteria</taxon>
        <taxon>Pseudomonadati</taxon>
        <taxon>Pseudomonadota</taxon>
        <taxon>Alphaproteobacteria</taxon>
        <taxon>Hyphomicrobiales</taxon>
        <taxon>Nitrobacteraceae</taxon>
        <taxon>Bradyrhizobium</taxon>
    </lineage>
</organism>
<comment type="caution">
    <text evidence="1">The sequence shown here is derived from an EMBL/GenBank/DDBJ whole genome shotgun (WGS) entry which is preliminary data.</text>
</comment>
<sequence length="226" mass="23906">MDPINGQSLSKSAIQPTHVELPLLFKADTTSDGRTMLKRKRYSIPLYNDGGVPSWLEHSVFGNRVDVVAIKIAGMDSSLASLPVNSLGSFVDFEPQVGDDVFVLGYPGGVDGGHELAIWKRGSIASQPSVDIDQLPKILVDTATRKGMSGAPVIVRRSGIIVPRGVTSTPGSLSGEEIIGQADTFLGVYSGRIGDDPMGLQLGIVWKASVIDEIVKGGLPGQPPYP</sequence>
<dbReference type="Pfam" id="PF13365">
    <property type="entry name" value="Trypsin_2"/>
    <property type="match status" value="1"/>
</dbReference>